<reference evidence="1 2" key="1">
    <citation type="submission" date="2017-06" db="EMBL/GenBank/DDBJ databases">
        <title>Genome sequencing of cyanobaciteial culture collection at National Institute for Environmental Studies (NIES).</title>
        <authorList>
            <person name="Hirose Y."/>
            <person name="Shimura Y."/>
            <person name="Fujisawa T."/>
            <person name="Nakamura Y."/>
            <person name="Kawachi M."/>
        </authorList>
    </citation>
    <scope>NUCLEOTIDE SEQUENCE [LARGE SCALE GENOMIC DNA]</scope>
    <source>
        <strain evidence="1 2">NIES-2135</strain>
        <plasmid evidence="2">Plasmid Plasmid2 dna</plasmid>
    </source>
</reference>
<dbReference type="EMBL" id="AP018205">
    <property type="protein sequence ID" value="BAY59760.1"/>
    <property type="molecule type" value="Genomic_DNA"/>
</dbReference>
<dbReference type="Proteomes" id="UP000217895">
    <property type="component" value="Plasmid Plasmid2 dna"/>
</dbReference>
<proteinExistence type="predicted"/>
<keyword evidence="1" id="KW-0614">Plasmid</keyword>
<sequence length="85" mass="9785">MSYASDDSHNVPVLNQQVTLPQFAFFQVMKVKSTGEIATIMGMKYNFSSQPSENCDGEWLYLLVGLTQSTATWWKFDQLRSLDRR</sequence>
<evidence type="ECO:0000313" key="2">
    <source>
        <dbReference type="Proteomes" id="UP000217895"/>
    </source>
</evidence>
<organism evidence="1 2">
    <name type="scientific">Leptolyngbya boryana NIES-2135</name>
    <dbReference type="NCBI Taxonomy" id="1973484"/>
    <lineage>
        <taxon>Bacteria</taxon>
        <taxon>Bacillati</taxon>
        <taxon>Cyanobacteriota</taxon>
        <taxon>Cyanophyceae</taxon>
        <taxon>Leptolyngbyales</taxon>
        <taxon>Leptolyngbyaceae</taxon>
        <taxon>Leptolyngbya group</taxon>
        <taxon>Leptolyngbya</taxon>
    </lineage>
</organism>
<geneLocation type="plasmid" evidence="1">
    <name>plasmid2</name>
</geneLocation>
<dbReference type="AlphaFoldDB" id="A0A1Z4JSV2"/>
<evidence type="ECO:0000313" key="1">
    <source>
        <dbReference type="EMBL" id="BAY59760.1"/>
    </source>
</evidence>
<accession>A0A1Z4JSV2</accession>
<gene>
    <name evidence="1" type="ORF">NIES2135_66370</name>
</gene>
<name>A0A1Z4JSV2_LEPBY</name>
<keyword evidence="2" id="KW-1185">Reference proteome</keyword>
<protein>
    <submittedName>
        <fullName evidence="1">Uncharacterized protein</fullName>
    </submittedName>
</protein>